<organism evidence="2 3">
    <name type="scientific">Bradyrhizobium frederickii</name>
    <dbReference type="NCBI Taxonomy" id="2560054"/>
    <lineage>
        <taxon>Bacteria</taxon>
        <taxon>Pseudomonadati</taxon>
        <taxon>Pseudomonadota</taxon>
        <taxon>Alphaproteobacteria</taxon>
        <taxon>Hyphomicrobiales</taxon>
        <taxon>Nitrobacteraceae</taxon>
        <taxon>Bradyrhizobium</taxon>
    </lineage>
</organism>
<proteinExistence type="predicted"/>
<sequence>MKAIALSTTTGRSQFGENPEVASAAGSTTPIFAVESEAGTGLVEIIVILPNPSTQYSLPEQPCYRSKSLLKQGEGKVNLTPQACIVAHPAPADMLIFATR</sequence>
<evidence type="ECO:0000256" key="1">
    <source>
        <dbReference type="SAM" id="MobiDB-lite"/>
    </source>
</evidence>
<comment type="caution">
    <text evidence="2">The sequence shown here is derived from an EMBL/GenBank/DDBJ whole genome shotgun (WGS) entry which is preliminary data.</text>
</comment>
<dbReference type="EMBL" id="SPQU01000011">
    <property type="protein sequence ID" value="TFV36386.1"/>
    <property type="molecule type" value="Genomic_DNA"/>
</dbReference>
<accession>A0A4Y9L0R6</accession>
<dbReference type="Proteomes" id="UP000298225">
    <property type="component" value="Unassembled WGS sequence"/>
</dbReference>
<reference evidence="2 3" key="1">
    <citation type="submission" date="2019-03" db="EMBL/GenBank/DDBJ databases">
        <title>Bradyrhizobium strains diversity isolated from Chamaecrista fasciculata.</title>
        <authorList>
            <person name="Urquiaga M.C.O."/>
            <person name="Hungria M."/>
            <person name="Delamuta J.R.M."/>
        </authorList>
    </citation>
    <scope>NUCLEOTIDE SEQUENCE [LARGE SCALE GENOMIC DNA]</scope>
    <source>
        <strain evidence="2 3">CNPSo 3424</strain>
    </source>
</reference>
<evidence type="ECO:0000313" key="3">
    <source>
        <dbReference type="Proteomes" id="UP000298225"/>
    </source>
</evidence>
<protein>
    <submittedName>
        <fullName evidence="2">Uncharacterized protein</fullName>
    </submittedName>
</protein>
<dbReference type="RefSeq" id="WP_135170488.1">
    <property type="nucleotide sequence ID" value="NZ_SPQU01000011.1"/>
</dbReference>
<feature type="compositionally biased region" description="Polar residues" evidence="1">
    <location>
        <begin position="1"/>
        <end position="16"/>
    </location>
</feature>
<keyword evidence="3" id="KW-1185">Reference proteome</keyword>
<dbReference type="AlphaFoldDB" id="A0A4Y9L0R6"/>
<gene>
    <name evidence="2" type="ORF">E4K66_24135</name>
</gene>
<evidence type="ECO:0000313" key="2">
    <source>
        <dbReference type="EMBL" id="TFV36386.1"/>
    </source>
</evidence>
<feature type="region of interest" description="Disordered" evidence="1">
    <location>
        <begin position="1"/>
        <end position="22"/>
    </location>
</feature>
<name>A0A4Y9L0R6_9BRAD</name>